<evidence type="ECO:0000256" key="2">
    <source>
        <dbReference type="ARBA" id="ARBA00022723"/>
    </source>
</evidence>
<dbReference type="Pfam" id="PF02746">
    <property type="entry name" value="MR_MLE_N"/>
    <property type="match status" value="1"/>
</dbReference>
<dbReference type="Gene3D" id="3.20.20.120">
    <property type="entry name" value="Enolase-like C-terminal domain"/>
    <property type="match status" value="1"/>
</dbReference>
<proteinExistence type="inferred from homology"/>
<dbReference type="Proteomes" id="UP000305848">
    <property type="component" value="Unassembled WGS sequence"/>
</dbReference>
<gene>
    <name evidence="9" type="ORF">FC093_14220</name>
</gene>
<dbReference type="Pfam" id="PF13378">
    <property type="entry name" value="MR_MLE_C"/>
    <property type="match status" value="1"/>
</dbReference>
<dbReference type="FunFam" id="3.30.390.10:FF:000009">
    <property type="entry name" value="Hydrophobic dipeptide epimerase"/>
    <property type="match status" value="1"/>
</dbReference>
<keyword evidence="10" id="KW-1185">Reference proteome</keyword>
<evidence type="ECO:0000313" key="10">
    <source>
        <dbReference type="Proteomes" id="UP000305848"/>
    </source>
</evidence>
<dbReference type="GO" id="GO:0000287">
    <property type="term" value="F:magnesium ion binding"/>
    <property type="evidence" value="ECO:0007669"/>
    <property type="project" value="UniProtKB-ARBA"/>
</dbReference>
<feature type="binding site" evidence="6">
    <location>
        <position position="246"/>
    </location>
    <ligand>
        <name>Mg(2+)</name>
        <dbReference type="ChEBI" id="CHEBI:18420"/>
    </ligand>
</feature>
<dbReference type="InterPro" id="IPR013341">
    <property type="entry name" value="Mandelate_racemase_N_dom"/>
</dbReference>
<protein>
    <recommendedName>
        <fullName evidence="7">Dipeptide epimerase</fullName>
        <ecNumber evidence="7">5.1.1.-</ecNumber>
    </recommendedName>
</protein>
<dbReference type="Gene3D" id="3.30.390.10">
    <property type="entry name" value="Enolase-like, N-terminal domain"/>
    <property type="match status" value="1"/>
</dbReference>
<dbReference type="EC" id="5.1.1.-" evidence="7"/>
<dbReference type="InterPro" id="IPR029017">
    <property type="entry name" value="Enolase-like_N"/>
</dbReference>
<dbReference type="SUPFAM" id="SSF51604">
    <property type="entry name" value="Enolase C-terminal domain-like"/>
    <property type="match status" value="1"/>
</dbReference>
<keyword evidence="3 6" id="KW-0460">Magnesium</keyword>
<dbReference type="GO" id="GO:0006518">
    <property type="term" value="P:peptide metabolic process"/>
    <property type="evidence" value="ECO:0007669"/>
    <property type="project" value="UniProtKB-ARBA"/>
</dbReference>
<dbReference type="AlphaFoldDB" id="A0A4U3L1W3"/>
<dbReference type="SMART" id="SM00922">
    <property type="entry name" value="MR_MLE"/>
    <property type="match status" value="1"/>
</dbReference>
<feature type="active site" description="Proton acceptor; specific for (R)-substrate epimerization" evidence="5">
    <location>
        <position position="166"/>
    </location>
</feature>
<dbReference type="InterPro" id="IPR013342">
    <property type="entry name" value="Mandelate_racemase_C"/>
</dbReference>
<dbReference type="RefSeq" id="WP_137262464.1">
    <property type="nucleotide sequence ID" value="NZ_SZQL01000011.1"/>
</dbReference>
<dbReference type="SFLD" id="SFLDS00001">
    <property type="entry name" value="Enolase"/>
    <property type="match status" value="1"/>
</dbReference>
<reference evidence="9 10" key="1">
    <citation type="submission" date="2019-05" db="EMBL/GenBank/DDBJ databases">
        <title>Panacibacter sp. strain 17mud1-8 Genome sequencing and assembly.</title>
        <authorList>
            <person name="Chhetri G."/>
        </authorList>
    </citation>
    <scope>NUCLEOTIDE SEQUENCE [LARGE SCALE GENOMIC DNA]</scope>
    <source>
        <strain evidence="9 10">17mud1-8</strain>
    </source>
</reference>
<dbReference type="PANTHER" id="PTHR48073:SF2">
    <property type="entry name" value="O-SUCCINYLBENZOATE SYNTHASE"/>
    <property type="match status" value="1"/>
</dbReference>
<evidence type="ECO:0000256" key="7">
    <source>
        <dbReference type="RuleBase" id="RU366006"/>
    </source>
</evidence>
<sequence>MPNVDAIQTVSIYKLFVPLKEPFVISLGPIYHVQNIVVVIKTKNGITGFGECSPYMTINGESVDTCFIVGQYFAKVLKGKNALDIAACCTIMDKTIYANYSIKSAFDMALHDVAAQHANVPLYQFLGGKKDKILTTDMTVSIGIPEKMQQDAMQFKATGFPAIKVKLGEDLESDVARIKAIREGIGSAIPLRIDANQGWQTPDNAIAILNALAPYNIEHCEEPIARWRFMELSKVSAMSPIPIMADESCGDHHDAARLIALNACPMFNIKLGKTGGLLNAMKIVQLAATANMHLQIGGFMESRLGMTASAHLALSDGHIVHCDFDTPLMFTEDPVRDGILYKEKGVIEVPDVPGLGAAIKDEYLEKAEQVTIE</sequence>
<dbReference type="InterPro" id="IPR034603">
    <property type="entry name" value="Dipeptide_epimerase"/>
</dbReference>
<dbReference type="InterPro" id="IPR029065">
    <property type="entry name" value="Enolase_C-like"/>
</dbReference>
<evidence type="ECO:0000256" key="1">
    <source>
        <dbReference type="ARBA" id="ARBA00008031"/>
    </source>
</evidence>
<evidence type="ECO:0000256" key="5">
    <source>
        <dbReference type="PIRSR" id="PIRSR634603-1"/>
    </source>
</evidence>
<dbReference type="SUPFAM" id="SSF54826">
    <property type="entry name" value="Enolase N-terminal domain-like"/>
    <property type="match status" value="1"/>
</dbReference>
<feature type="binding site" evidence="6">
    <location>
        <position position="194"/>
    </location>
    <ligand>
        <name>Mg(2+)</name>
        <dbReference type="ChEBI" id="CHEBI:18420"/>
    </ligand>
</feature>
<evidence type="ECO:0000256" key="3">
    <source>
        <dbReference type="ARBA" id="ARBA00022842"/>
    </source>
</evidence>
<keyword evidence="4 7" id="KW-0413">Isomerase</keyword>
<evidence type="ECO:0000256" key="4">
    <source>
        <dbReference type="ARBA" id="ARBA00023235"/>
    </source>
</evidence>
<dbReference type="CDD" id="cd03319">
    <property type="entry name" value="L-Ala-DL-Glu_epimerase"/>
    <property type="match status" value="1"/>
</dbReference>
<comment type="similarity">
    <text evidence="1 7">Belongs to the mandelate racemase/muconate lactonizing enzyme family.</text>
</comment>
<dbReference type="OrthoDB" id="9775391at2"/>
<dbReference type="GO" id="GO:0016855">
    <property type="term" value="F:racemase and epimerase activity, acting on amino acids and derivatives"/>
    <property type="evidence" value="ECO:0007669"/>
    <property type="project" value="UniProtKB-UniRule"/>
</dbReference>
<comment type="cofactor">
    <cofactor evidence="6 7">
        <name>Mg(2+)</name>
        <dbReference type="ChEBI" id="CHEBI:18420"/>
    </cofactor>
    <text evidence="6 7">Binds 1 Mg(2+) ion per subunit.</text>
</comment>
<dbReference type="PANTHER" id="PTHR48073">
    <property type="entry name" value="O-SUCCINYLBENZOATE SYNTHASE-RELATED"/>
    <property type="match status" value="1"/>
</dbReference>
<dbReference type="SFLD" id="SFLDF00009">
    <property type="entry name" value="o-succinylbenzoate_synthase"/>
    <property type="match status" value="1"/>
</dbReference>
<keyword evidence="2 6" id="KW-0479">Metal-binding</keyword>
<feature type="domain" description="Mandelate racemase/muconate lactonizing enzyme C-terminal" evidence="8">
    <location>
        <begin position="145"/>
        <end position="242"/>
    </location>
</feature>
<comment type="caution">
    <text evidence="9">The sequence shown here is derived from an EMBL/GenBank/DDBJ whole genome shotgun (WGS) entry which is preliminary data.</text>
</comment>
<dbReference type="InterPro" id="IPR036849">
    <property type="entry name" value="Enolase-like_C_sf"/>
</dbReference>
<evidence type="ECO:0000259" key="8">
    <source>
        <dbReference type="SMART" id="SM00922"/>
    </source>
</evidence>
<feature type="active site" description="Proton acceptor; specific for (S)-substrate epimerization" evidence="5">
    <location>
        <position position="270"/>
    </location>
</feature>
<evidence type="ECO:0000313" key="9">
    <source>
        <dbReference type="EMBL" id="TKK67447.1"/>
    </source>
</evidence>
<name>A0A4U3L1W3_9BACT</name>
<organism evidence="9 10">
    <name type="scientific">Ilyomonas limi</name>
    <dbReference type="NCBI Taxonomy" id="2575867"/>
    <lineage>
        <taxon>Bacteria</taxon>
        <taxon>Pseudomonadati</taxon>
        <taxon>Bacteroidota</taxon>
        <taxon>Chitinophagia</taxon>
        <taxon>Chitinophagales</taxon>
        <taxon>Chitinophagaceae</taxon>
        <taxon>Ilyomonas</taxon>
    </lineage>
</organism>
<accession>A0A4U3L1W3</accession>
<feature type="binding site" evidence="6">
    <location>
        <position position="221"/>
    </location>
    <ligand>
        <name>Mg(2+)</name>
        <dbReference type="ChEBI" id="CHEBI:18420"/>
    </ligand>
</feature>
<dbReference type="SFLD" id="SFLDG00180">
    <property type="entry name" value="muconate_cycloisomerase"/>
    <property type="match status" value="1"/>
</dbReference>
<evidence type="ECO:0000256" key="6">
    <source>
        <dbReference type="PIRSR" id="PIRSR634603-3"/>
    </source>
</evidence>
<dbReference type="EMBL" id="SZQL01000011">
    <property type="protein sequence ID" value="TKK67447.1"/>
    <property type="molecule type" value="Genomic_DNA"/>
</dbReference>